<keyword evidence="3" id="KW-1185">Reference proteome</keyword>
<dbReference type="Gene3D" id="3.30.420.10">
    <property type="entry name" value="Ribonuclease H-like superfamily/Ribonuclease H"/>
    <property type="match status" value="1"/>
</dbReference>
<dbReference type="AlphaFoldDB" id="A0A9W6XKF3"/>
<gene>
    <name evidence="2" type="ORF">Pfra01_001230700</name>
</gene>
<dbReference type="OrthoDB" id="89149at2759"/>
<dbReference type="SUPFAM" id="SSF53098">
    <property type="entry name" value="Ribonuclease H-like"/>
    <property type="match status" value="1"/>
</dbReference>
<dbReference type="InterPro" id="IPR001584">
    <property type="entry name" value="Integrase_cat-core"/>
</dbReference>
<dbReference type="InterPro" id="IPR036397">
    <property type="entry name" value="RNaseH_sf"/>
</dbReference>
<proteinExistence type="predicted"/>
<dbReference type="PROSITE" id="PS50994">
    <property type="entry name" value="INTEGRASE"/>
    <property type="match status" value="1"/>
</dbReference>
<feature type="domain" description="Integrase catalytic" evidence="1">
    <location>
        <begin position="10"/>
        <end position="119"/>
    </location>
</feature>
<organism evidence="2 3">
    <name type="scientific">Phytophthora fragariaefolia</name>
    <dbReference type="NCBI Taxonomy" id="1490495"/>
    <lineage>
        <taxon>Eukaryota</taxon>
        <taxon>Sar</taxon>
        <taxon>Stramenopiles</taxon>
        <taxon>Oomycota</taxon>
        <taxon>Peronosporomycetes</taxon>
        <taxon>Peronosporales</taxon>
        <taxon>Peronosporaceae</taxon>
        <taxon>Phytophthora</taxon>
    </lineage>
</organism>
<evidence type="ECO:0000313" key="3">
    <source>
        <dbReference type="Proteomes" id="UP001165121"/>
    </source>
</evidence>
<name>A0A9W6XKF3_9STRA</name>
<evidence type="ECO:0000259" key="1">
    <source>
        <dbReference type="PROSITE" id="PS50994"/>
    </source>
</evidence>
<protein>
    <submittedName>
        <fullName evidence="2">Unnamed protein product</fullName>
    </submittedName>
</protein>
<dbReference type="GO" id="GO:0003676">
    <property type="term" value="F:nucleic acid binding"/>
    <property type="evidence" value="ECO:0007669"/>
    <property type="project" value="InterPro"/>
</dbReference>
<accession>A0A9W6XKF3</accession>
<dbReference type="InterPro" id="IPR012337">
    <property type="entry name" value="RNaseH-like_sf"/>
</dbReference>
<dbReference type="EMBL" id="BSXT01001236">
    <property type="protein sequence ID" value="GMF40291.1"/>
    <property type="molecule type" value="Genomic_DNA"/>
</dbReference>
<dbReference type="Proteomes" id="UP001165121">
    <property type="component" value="Unassembled WGS sequence"/>
</dbReference>
<reference evidence="2" key="1">
    <citation type="submission" date="2023-04" db="EMBL/GenBank/DDBJ databases">
        <title>Phytophthora fragariaefolia NBRC 109709.</title>
        <authorList>
            <person name="Ichikawa N."/>
            <person name="Sato H."/>
            <person name="Tonouchi N."/>
        </authorList>
    </citation>
    <scope>NUCLEOTIDE SEQUENCE</scope>
    <source>
        <strain evidence="2">NBRC 109709</strain>
    </source>
</reference>
<dbReference type="GO" id="GO:0015074">
    <property type="term" value="P:DNA integration"/>
    <property type="evidence" value="ECO:0007669"/>
    <property type="project" value="InterPro"/>
</dbReference>
<sequence>MSYKRTLTRHATEPYQKLMSDFGPVGKQTYDGHEHFQLIQDEATRYVRGFLVKTKGDAKTVGIDHLEWLLAQGHRIEVFSTDQGPELVNTRLKVFLRGRGIEFLWTNTYSSEENGLVEKNEWCCDGTRSQFIDDSSHAG</sequence>
<comment type="caution">
    <text evidence="2">The sequence shown here is derived from an EMBL/GenBank/DDBJ whole genome shotgun (WGS) entry which is preliminary data.</text>
</comment>
<evidence type="ECO:0000313" key="2">
    <source>
        <dbReference type="EMBL" id="GMF40291.1"/>
    </source>
</evidence>